<comment type="similarity">
    <text evidence="6">Belongs to the peptidase M48 family.</text>
</comment>
<evidence type="ECO:0000256" key="6">
    <source>
        <dbReference type="RuleBase" id="RU003983"/>
    </source>
</evidence>
<dbReference type="GO" id="GO:0051603">
    <property type="term" value="P:proteolysis involved in protein catabolic process"/>
    <property type="evidence" value="ECO:0007669"/>
    <property type="project" value="TreeGrafter"/>
</dbReference>
<dbReference type="Proteomes" id="UP000244906">
    <property type="component" value="Unassembled WGS sequence"/>
</dbReference>
<keyword evidence="10" id="KW-1185">Reference proteome</keyword>
<keyword evidence="2" id="KW-0479">Metal-binding</keyword>
<dbReference type="InterPro" id="IPR051156">
    <property type="entry name" value="Mito/Outer_Membr_Metalloprot"/>
</dbReference>
<comment type="cofactor">
    <cofactor evidence="6">
        <name>Zn(2+)</name>
        <dbReference type="ChEBI" id="CHEBI:29105"/>
    </cofactor>
    <text evidence="6">Binds 1 zinc ion per subunit.</text>
</comment>
<dbReference type="Pfam" id="PF01435">
    <property type="entry name" value="Peptidase_M48"/>
    <property type="match status" value="1"/>
</dbReference>
<dbReference type="RefSeq" id="WP_116688983.1">
    <property type="nucleotide sequence ID" value="NZ_CAWNYD010000014.1"/>
</dbReference>
<feature type="domain" description="Peptidase M48" evidence="8">
    <location>
        <begin position="63"/>
        <end position="242"/>
    </location>
</feature>
<accession>A0A2V1GRG9</accession>
<evidence type="ECO:0000256" key="4">
    <source>
        <dbReference type="ARBA" id="ARBA00022833"/>
    </source>
</evidence>
<comment type="caution">
    <text evidence="9">The sequence shown here is derived from an EMBL/GenBank/DDBJ whole genome shotgun (WGS) entry which is preliminary data.</text>
</comment>
<evidence type="ECO:0000259" key="8">
    <source>
        <dbReference type="Pfam" id="PF01435"/>
    </source>
</evidence>
<keyword evidence="3 6" id="KW-0378">Hydrolase</keyword>
<evidence type="ECO:0000256" key="7">
    <source>
        <dbReference type="SAM" id="SignalP"/>
    </source>
</evidence>
<dbReference type="PROSITE" id="PS51257">
    <property type="entry name" value="PROKAR_LIPOPROTEIN"/>
    <property type="match status" value="1"/>
</dbReference>
<evidence type="ECO:0000313" key="9">
    <source>
        <dbReference type="EMBL" id="PVZ63899.1"/>
    </source>
</evidence>
<dbReference type="OrthoDB" id="9810445at2"/>
<dbReference type="PANTHER" id="PTHR22726:SF24">
    <property type="entry name" value="M48 FAMILY METALLOPEPTIDASE"/>
    <property type="match status" value="1"/>
</dbReference>
<gene>
    <name evidence="9" type="ORF">DC094_20440</name>
</gene>
<protein>
    <submittedName>
        <fullName evidence="9">Peptidase</fullName>
    </submittedName>
</protein>
<keyword evidence="1 6" id="KW-0645">Protease</keyword>
<dbReference type="InterPro" id="IPR001915">
    <property type="entry name" value="Peptidase_M48"/>
</dbReference>
<dbReference type="CDD" id="cd07331">
    <property type="entry name" value="M48C_Oma1_like"/>
    <property type="match status" value="1"/>
</dbReference>
<keyword evidence="5 6" id="KW-0482">Metalloprotease</keyword>
<dbReference type="GO" id="GO:0016020">
    <property type="term" value="C:membrane"/>
    <property type="evidence" value="ECO:0007669"/>
    <property type="project" value="TreeGrafter"/>
</dbReference>
<dbReference type="AlphaFoldDB" id="A0A2V1GRG9"/>
<dbReference type="GO" id="GO:0046872">
    <property type="term" value="F:metal ion binding"/>
    <property type="evidence" value="ECO:0007669"/>
    <property type="project" value="UniProtKB-KW"/>
</dbReference>
<dbReference type="PANTHER" id="PTHR22726">
    <property type="entry name" value="METALLOENDOPEPTIDASE OMA1"/>
    <property type="match status" value="1"/>
</dbReference>
<dbReference type="EMBL" id="QDDL01000014">
    <property type="protein sequence ID" value="PVZ63899.1"/>
    <property type="molecule type" value="Genomic_DNA"/>
</dbReference>
<evidence type="ECO:0000256" key="2">
    <source>
        <dbReference type="ARBA" id="ARBA00022723"/>
    </source>
</evidence>
<proteinExistence type="inferred from homology"/>
<sequence length="266" mass="29041">MLKFPKIALAVAVVTATVMLTSCATSPTGRKQFKLYSSQQLAEIATAQFRQMKQQQPINNAAKDNQYVQCIADKLIAQLPLPWSRQSWEVVVFESDDVNAFAMPGNKIGVYDGMINLAENQHQLAAVIGHELAHVLADHSNERLSSQSLIGFGVKIAEKQGGKSLAQGVGTAANLLIALPYSRVNETEADIIGLDIMAKAGFQPQQSVRLWQLMSQKSGGKSVPELLSTHPTDKSRIADLQKQMNQATALYRQAKTQGYAPHCKKP</sequence>
<organism evidence="9 10">
    <name type="scientific">Pelagibaculum spongiae</name>
    <dbReference type="NCBI Taxonomy" id="2080658"/>
    <lineage>
        <taxon>Bacteria</taxon>
        <taxon>Pseudomonadati</taxon>
        <taxon>Pseudomonadota</taxon>
        <taxon>Gammaproteobacteria</taxon>
        <taxon>Oceanospirillales</taxon>
        <taxon>Pelagibaculum</taxon>
    </lineage>
</organism>
<reference evidence="9 10" key="1">
    <citation type="submission" date="2018-04" db="EMBL/GenBank/DDBJ databases">
        <title>Thalassorhabdus spongiae gen. nov., sp. nov., isolated from a marine sponge in South-West Iceland.</title>
        <authorList>
            <person name="Knobloch S."/>
            <person name="Daussin A."/>
            <person name="Johannsson R."/>
            <person name="Marteinsson V.T."/>
        </authorList>
    </citation>
    <scope>NUCLEOTIDE SEQUENCE [LARGE SCALE GENOMIC DNA]</scope>
    <source>
        <strain evidence="9 10">Hp12</strain>
    </source>
</reference>
<keyword evidence="4 6" id="KW-0862">Zinc</keyword>
<dbReference type="Gene3D" id="3.30.2010.10">
    <property type="entry name" value="Metalloproteases ('zincins'), catalytic domain"/>
    <property type="match status" value="1"/>
</dbReference>
<dbReference type="GO" id="GO:0004222">
    <property type="term" value="F:metalloendopeptidase activity"/>
    <property type="evidence" value="ECO:0007669"/>
    <property type="project" value="InterPro"/>
</dbReference>
<feature type="chain" id="PRO_5016047258" evidence="7">
    <location>
        <begin position="25"/>
        <end position="266"/>
    </location>
</feature>
<name>A0A2V1GRG9_9GAMM</name>
<evidence type="ECO:0000313" key="10">
    <source>
        <dbReference type="Proteomes" id="UP000244906"/>
    </source>
</evidence>
<evidence type="ECO:0000256" key="1">
    <source>
        <dbReference type="ARBA" id="ARBA00022670"/>
    </source>
</evidence>
<feature type="signal peptide" evidence="7">
    <location>
        <begin position="1"/>
        <end position="24"/>
    </location>
</feature>
<evidence type="ECO:0000256" key="3">
    <source>
        <dbReference type="ARBA" id="ARBA00022801"/>
    </source>
</evidence>
<keyword evidence="7" id="KW-0732">Signal</keyword>
<evidence type="ECO:0000256" key="5">
    <source>
        <dbReference type="ARBA" id="ARBA00023049"/>
    </source>
</evidence>